<dbReference type="EMBL" id="MVDD01000004">
    <property type="protein sequence ID" value="PKQ63909.1"/>
    <property type="molecule type" value="Genomic_DNA"/>
</dbReference>
<name>A0A2N3I0Q6_9BACT</name>
<dbReference type="Pfam" id="PF16132">
    <property type="entry name" value="DUF4843"/>
    <property type="match status" value="1"/>
</dbReference>
<evidence type="ECO:0000256" key="1">
    <source>
        <dbReference type="SAM" id="SignalP"/>
    </source>
</evidence>
<reference evidence="2 3" key="1">
    <citation type="journal article" date="2017" name="Front. Microbiol.">
        <title>Labilibaculum manganireducens gen. nov., sp. nov. and Labilibaculum filiforme sp. nov., Novel Bacteroidetes Isolated from Subsurface Sediments of the Baltic Sea.</title>
        <authorList>
            <person name="Vandieken V."/>
            <person name="Marshall I.P."/>
            <person name="Niemann H."/>
            <person name="Engelen B."/>
            <person name="Cypionka H."/>
        </authorList>
    </citation>
    <scope>NUCLEOTIDE SEQUENCE [LARGE SCALE GENOMIC DNA]</scope>
    <source>
        <strain evidence="2 3">59.16B</strain>
    </source>
</reference>
<evidence type="ECO:0000313" key="2">
    <source>
        <dbReference type="EMBL" id="PKQ63909.1"/>
    </source>
</evidence>
<accession>A0A2N3I0Q6</accession>
<organism evidence="2 3">
    <name type="scientific">Labilibaculum filiforme</name>
    <dbReference type="NCBI Taxonomy" id="1940526"/>
    <lineage>
        <taxon>Bacteria</taxon>
        <taxon>Pseudomonadati</taxon>
        <taxon>Bacteroidota</taxon>
        <taxon>Bacteroidia</taxon>
        <taxon>Marinilabiliales</taxon>
        <taxon>Marinifilaceae</taxon>
        <taxon>Labilibaculum</taxon>
    </lineage>
</organism>
<gene>
    <name evidence="2" type="ORF">BZG02_07820</name>
</gene>
<dbReference type="OrthoDB" id="705172at2"/>
<evidence type="ECO:0000313" key="3">
    <source>
        <dbReference type="Proteomes" id="UP000233535"/>
    </source>
</evidence>
<feature type="chain" id="PRO_5014917282" description="DUF4843 domain-containing protein" evidence="1">
    <location>
        <begin position="19"/>
        <end position="263"/>
    </location>
</feature>
<dbReference type="PROSITE" id="PS51257">
    <property type="entry name" value="PROKAR_LIPOPROTEIN"/>
    <property type="match status" value="1"/>
</dbReference>
<dbReference type="RefSeq" id="WP_101260857.1">
    <property type="nucleotide sequence ID" value="NZ_MVDD01000004.1"/>
</dbReference>
<keyword evidence="1" id="KW-0732">Signal</keyword>
<keyword evidence="3" id="KW-1185">Reference proteome</keyword>
<sequence length="263" mass="30570">MKNIFILLICLTISFAFSSCDSENEFTEFNTSTAYINLVTELDSIEFSFAEEVDEVQSYIIKIPVAIAGVPADIDREYKVELIEDESTAATSDWNASSIENLVIKQGAVYDTLRIKLNRTEELKEEVRSLTFRLVSNENFGLGQDDALQIKVKFSDILLPPIWWNSWERYFGTFYKETYFKWKEIYYEGADPNYVYAGWMEASEDINKPMYWNNMPVASFPIQPYYYPSTMVFVTQMKIFFDENEVYGTNPDGSKTRIKIINT</sequence>
<dbReference type="Proteomes" id="UP000233535">
    <property type="component" value="Unassembled WGS sequence"/>
</dbReference>
<protein>
    <recommendedName>
        <fullName evidence="4">DUF4843 domain-containing protein</fullName>
    </recommendedName>
</protein>
<feature type="signal peptide" evidence="1">
    <location>
        <begin position="1"/>
        <end position="18"/>
    </location>
</feature>
<evidence type="ECO:0008006" key="4">
    <source>
        <dbReference type="Google" id="ProtNLM"/>
    </source>
</evidence>
<comment type="caution">
    <text evidence="2">The sequence shown here is derived from an EMBL/GenBank/DDBJ whole genome shotgun (WGS) entry which is preliminary data.</text>
</comment>
<proteinExistence type="predicted"/>
<dbReference type="AlphaFoldDB" id="A0A2N3I0Q6"/>
<dbReference type="InterPro" id="IPR032299">
    <property type="entry name" value="DUF4843"/>
</dbReference>